<dbReference type="Gene3D" id="3.30.2310.20">
    <property type="entry name" value="RelE-like"/>
    <property type="match status" value="1"/>
</dbReference>
<proteinExistence type="predicted"/>
<sequence>MKTQVILSEQAAKELKRLDLSFSKHIVESIMQLIKAPDKNVMKLAGIPYYRLRAWDFYAIFDIQKNMLRILALKIRRRKRDNKKKPAEKVLTE</sequence>
<evidence type="ECO:0000256" key="1">
    <source>
        <dbReference type="ARBA" id="ARBA00022649"/>
    </source>
</evidence>
<dbReference type="EMBL" id="FZMP01000047">
    <property type="protein sequence ID" value="SNQ59912.1"/>
    <property type="molecule type" value="Genomic_DNA"/>
</dbReference>
<dbReference type="InterPro" id="IPR035093">
    <property type="entry name" value="RelE/ParE_toxin_dom_sf"/>
</dbReference>
<name>A0A284VKZ5_9EURY</name>
<evidence type="ECO:0000313" key="3">
    <source>
        <dbReference type="Proteomes" id="UP000218615"/>
    </source>
</evidence>
<dbReference type="AlphaFoldDB" id="A0A284VKZ5"/>
<gene>
    <name evidence="2" type="ORF">MNV_1400012</name>
</gene>
<evidence type="ECO:0000313" key="2">
    <source>
        <dbReference type="EMBL" id="SNQ59912.1"/>
    </source>
</evidence>
<dbReference type="SUPFAM" id="SSF143011">
    <property type="entry name" value="RelE-like"/>
    <property type="match status" value="1"/>
</dbReference>
<reference evidence="3" key="1">
    <citation type="submission" date="2017-06" db="EMBL/GenBank/DDBJ databases">
        <authorList>
            <person name="Cremers G."/>
        </authorList>
    </citation>
    <scope>NUCLEOTIDE SEQUENCE [LARGE SCALE GENOMIC DNA]</scope>
</reference>
<dbReference type="Pfam" id="PF05016">
    <property type="entry name" value="ParE_toxin"/>
    <property type="match status" value="1"/>
</dbReference>
<keyword evidence="1" id="KW-1277">Toxin-antitoxin system</keyword>
<keyword evidence="3" id="KW-1185">Reference proteome</keyword>
<protein>
    <submittedName>
        <fullName evidence="2">Putative Addiction module toxin, RelE/StbE family</fullName>
    </submittedName>
</protein>
<dbReference type="OrthoDB" id="97626at2157"/>
<dbReference type="Proteomes" id="UP000218615">
    <property type="component" value="Unassembled WGS sequence"/>
</dbReference>
<dbReference type="InterPro" id="IPR007712">
    <property type="entry name" value="RelE/ParE_toxin"/>
</dbReference>
<dbReference type="RefSeq" id="WP_096204210.1">
    <property type="nucleotide sequence ID" value="NZ_FZMP01000047.1"/>
</dbReference>
<accession>A0A284VKZ5</accession>
<organism evidence="2 3">
    <name type="scientific">Candidatus Methanoperedens nitratireducens</name>
    <dbReference type="NCBI Taxonomy" id="1392998"/>
    <lineage>
        <taxon>Archaea</taxon>
        <taxon>Methanobacteriati</taxon>
        <taxon>Methanobacteriota</taxon>
        <taxon>Stenosarchaea group</taxon>
        <taxon>Methanomicrobia</taxon>
        <taxon>Methanosarcinales</taxon>
        <taxon>ANME-2 cluster</taxon>
        <taxon>Candidatus Methanoperedentaceae</taxon>
        <taxon>Candidatus Methanoperedens</taxon>
    </lineage>
</organism>